<accession>A0A9X1MHN3</accession>
<dbReference type="EMBL" id="JAJFZV010000018">
    <property type="protein sequence ID" value="MCC3299400.1"/>
    <property type="molecule type" value="Genomic_DNA"/>
</dbReference>
<sequence length="101" mass="11281">MTTPALASAAHLNGRPLTRKEVEGLPPLSVVLNTELNPHAWQKRLVFTDEGARRHQWFCTTDADWGETSERLIEEHGDVILLWLPSGAEIEAALRRADLAD</sequence>
<dbReference type="RefSeq" id="WP_227897387.1">
    <property type="nucleotide sequence ID" value="NZ_CP099467.1"/>
</dbReference>
<proteinExistence type="predicted"/>
<dbReference type="AlphaFoldDB" id="A0A9X1MHN3"/>
<name>A0A9X1MHN3_9MICC</name>
<organism evidence="1 2">
    <name type="scientific">Arthrobacter caoxuetaonis</name>
    <dbReference type="NCBI Taxonomy" id="2886935"/>
    <lineage>
        <taxon>Bacteria</taxon>
        <taxon>Bacillati</taxon>
        <taxon>Actinomycetota</taxon>
        <taxon>Actinomycetes</taxon>
        <taxon>Micrococcales</taxon>
        <taxon>Micrococcaceae</taxon>
        <taxon>Arthrobacter</taxon>
    </lineage>
</organism>
<keyword evidence="2" id="KW-1185">Reference proteome</keyword>
<dbReference type="Proteomes" id="UP001139158">
    <property type="component" value="Unassembled WGS sequence"/>
</dbReference>
<evidence type="ECO:0000313" key="2">
    <source>
        <dbReference type="Proteomes" id="UP001139158"/>
    </source>
</evidence>
<comment type="caution">
    <text evidence="1">The sequence shown here is derived from an EMBL/GenBank/DDBJ whole genome shotgun (WGS) entry which is preliminary data.</text>
</comment>
<evidence type="ECO:0000313" key="1">
    <source>
        <dbReference type="EMBL" id="MCC3299400.1"/>
    </source>
</evidence>
<protein>
    <submittedName>
        <fullName evidence="1">Uncharacterized protein</fullName>
    </submittedName>
</protein>
<reference evidence="1" key="1">
    <citation type="submission" date="2021-10" db="EMBL/GenBank/DDBJ databases">
        <title>Novel species in genus Arthrobacter.</title>
        <authorList>
            <person name="Liu Y."/>
        </authorList>
    </citation>
    <scope>NUCLEOTIDE SEQUENCE</scope>
    <source>
        <strain evidence="1">Zg-Y453</strain>
    </source>
</reference>
<gene>
    <name evidence="1" type="ORF">LJ757_16530</name>
</gene>